<evidence type="ECO:0000313" key="2">
    <source>
        <dbReference type="EMBL" id="CDQ11320.1"/>
    </source>
</evidence>
<dbReference type="Pfam" id="PF01738">
    <property type="entry name" value="DLH"/>
    <property type="match status" value="1"/>
</dbReference>
<dbReference type="PANTHER" id="PTHR46623:SF6">
    <property type="entry name" value="ALPHA_BETA-HYDROLASES SUPERFAMILY PROTEIN"/>
    <property type="match status" value="1"/>
</dbReference>
<dbReference type="SUPFAM" id="SSF53474">
    <property type="entry name" value="alpha/beta-Hydrolases"/>
    <property type="match status" value="1"/>
</dbReference>
<dbReference type="GO" id="GO:0016787">
    <property type="term" value="F:hydrolase activity"/>
    <property type="evidence" value="ECO:0007669"/>
    <property type="project" value="UniProtKB-KW"/>
</dbReference>
<organism evidence="2">
    <name type="scientific">Acidithiobacillus ferrivorans</name>
    <dbReference type="NCBI Taxonomy" id="160808"/>
    <lineage>
        <taxon>Bacteria</taxon>
        <taxon>Pseudomonadati</taxon>
        <taxon>Pseudomonadota</taxon>
        <taxon>Acidithiobacillia</taxon>
        <taxon>Acidithiobacillales</taxon>
        <taxon>Acidithiobacillaceae</taxon>
        <taxon>Acidithiobacillus</taxon>
    </lineage>
</organism>
<dbReference type="InterPro" id="IPR051049">
    <property type="entry name" value="Dienelactone_hydrolase-like"/>
</dbReference>
<sequence>MSQITSEWIQLENGPRAWYARPSTAGPHPAIVVFIEAFGVNQHFQDVAERLARAGFCAIVPDLYHGKTYEYSDFDNAIGHLKTLNDDLAMAEAGLAIQALHQRSEVRQDAIGALGFCMGGRLAFMANAVHADQLSATVAFYGAGIAPNLDPVGRKPLLHLVPQMRAPLLLLYGAEDQSITPEEHGRIASALSTAHKRYTLTVFPDAPHGFFADPRDSFRPEAAQEGWRLTLDHFTHSLGASA</sequence>
<dbReference type="AlphaFoldDB" id="A0A060USB5"/>
<dbReference type="EMBL" id="LT841305">
    <property type="protein sequence ID" value="SMH67680.1"/>
    <property type="molecule type" value="Genomic_DNA"/>
</dbReference>
<dbReference type="Gene3D" id="3.40.50.1820">
    <property type="entry name" value="alpha/beta hydrolase"/>
    <property type="match status" value="1"/>
</dbReference>
<dbReference type="InterPro" id="IPR029058">
    <property type="entry name" value="AB_hydrolase_fold"/>
</dbReference>
<protein>
    <submittedName>
        <fullName evidence="2">Dienelactone hydrolase</fullName>
    </submittedName>
</protein>
<evidence type="ECO:0000313" key="4">
    <source>
        <dbReference type="Proteomes" id="UP000193925"/>
    </source>
</evidence>
<keyword evidence="4" id="KW-1185">Reference proteome</keyword>
<evidence type="ECO:0000259" key="1">
    <source>
        <dbReference type="Pfam" id="PF01738"/>
    </source>
</evidence>
<reference evidence="3 4" key="3">
    <citation type="submission" date="2017-03" db="EMBL/GenBank/DDBJ databases">
        <authorList>
            <person name="Regsiter A."/>
            <person name="William W."/>
        </authorList>
    </citation>
    <scope>NUCLEOTIDE SEQUENCE [LARGE SCALE GENOMIC DNA]</scope>
    <source>
        <strain evidence="3">PRJEB5721</strain>
    </source>
</reference>
<reference evidence="2" key="2">
    <citation type="submission" date="2014-07" db="EMBL/GenBank/DDBJ databases">
        <title>Initial genome analysis of the psychrotolerant acidophile Acidithiobacillus ferrivorans CF27: insights into iron and sulfur oxidation pathways and into biofilm formation.</title>
        <authorList>
            <person name="Talla E."/>
            <person name="Hedrich S."/>
            <person name="Mangenot S."/>
            <person name="Ji B."/>
            <person name="Johnson D.B."/>
            <person name="Barbe V."/>
            <person name="Bonnefoy V."/>
        </authorList>
    </citation>
    <scope>NUCLEOTIDE SEQUENCE [LARGE SCALE GENOMIC DNA]</scope>
    <source>
        <strain evidence="2">CF27</strain>
    </source>
</reference>
<evidence type="ECO:0000313" key="3">
    <source>
        <dbReference type="EMBL" id="SMH67680.1"/>
    </source>
</evidence>
<feature type="domain" description="Dienelactone hydrolase" evidence="1">
    <location>
        <begin position="17"/>
        <end position="236"/>
    </location>
</feature>
<dbReference type="RefSeq" id="WP_035194259.1">
    <property type="nucleotide sequence ID" value="NZ_CCCS020000049.1"/>
</dbReference>
<accession>A0A060USB5</accession>
<dbReference type="InterPro" id="IPR002925">
    <property type="entry name" value="Dienelactn_hydro"/>
</dbReference>
<dbReference type="Proteomes" id="UP000193925">
    <property type="component" value="Chromosome AFERRI"/>
</dbReference>
<proteinExistence type="predicted"/>
<dbReference type="PANTHER" id="PTHR46623">
    <property type="entry name" value="CARBOXYMETHYLENEBUTENOLIDASE-RELATED"/>
    <property type="match status" value="1"/>
</dbReference>
<reference evidence="2" key="1">
    <citation type="submission" date="2014-03" db="EMBL/GenBank/DDBJ databases">
        <authorList>
            <person name="Genoscope - CEA"/>
        </authorList>
    </citation>
    <scope>NUCLEOTIDE SEQUENCE [LARGE SCALE GENOMIC DNA]</scope>
    <source>
        <strain evidence="2">CF27</strain>
    </source>
</reference>
<gene>
    <name evidence="3" type="ORF">AFERRI_50882</name>
    <name evidence="2" type="ORF">AFERRI_530215</name>
</gene>
<keyword evidence="2" id="KW-0378">Hydrolase</keyword>
<name>A0A060USB5_9PROT</name>
<dbReference type="EMBL" id="CCCS020000049">
    <property type="protein sequence ID" value="CDQ11320.1"/>
    <property type="molecule type" value="Genomic_DNA"/>
</dbReference>